<protein>
    <submittedName>
        <fullName evidence="2">Uncharacterized protein</fullName>
    </submittedName>
</protein>
<dbReference type="Proteomes" id="UP000076925">
    <property type="component" value="Unassembled WGS sequence"/>
</dbReference>
<keyword evidence="1" id="KW-1133">Transmembrane helix</keyword>
<dbReference type="AlphaFoldDB" id="A0A139WY74"/>
<dbReference type="STRING" id="128403.WA1_48245"/>
<evidence type="ECO:0000256" key="1">
    <source>
        <dbReference type="SAM" id="Phobius"/>
    </source>
</evidence>
<sequence length="178" mass="19624">MTELCSITPLAMETLPLILIAIGIVLLAMLIHEIYQQKQTKSQAVTISKSVIPPKTVTVHKPSLAVPPTQLPSQLPIALQKVAPVPPVTAKTVSKKEVPEQKIAPVLPVTNDPGLTPWPTAIPHNKRTRELFGQLVKLVHGDSNTANRLVSNQRTKNPGRSEEWILEKVMDDLTRDRH</sequence>
<dbReference type="RefSeq" id="WP_017742455.1">
    <property type="nucleotide sequence ID" value="NZ_KQ976354.1"/>
</dbReference>
<dbReference type="OrthoDB" id="5521818at2"/>
<reference evidence="2 3" key="1">
    <citation type="journal article" date="2013" name="Genome Biol. Evol.">
        <title>Genomes of Stigonematalean cyanobacteria (subsection V) and the evolution of oxygenic photosynthesis from prokaryotes to plastids.</title>
        <authorList>
            <person name="Dagan T."/>
            <person name="Roettger M."/>
            <person name="Stucken K."/>
            <person name="Landan G."/>
            <person name="Koch R."/>
            <person name="Major P."/>
            <person name="Gould S.B."/>
            <person name="Goremykin V.V."/>
            <person name="Rippka R."/>
            <person name="Tandeau de Marsac N."/>
            <person name="Gugger M."/>
            <person name="Lockhart P.J."/>
            <person name="Allen J.F."/>
            <person name="Brune I."/>
            <person name="Maus I."/>
            <person name="Puhler A."/>
            <person name="Martin W.F."/>
        </authorList>
    </citation>
    <scope>NUCLEOTIDE SEQUENCE [LARGE SCALE GENOMIC DNA]</scope>
    <source>
        <strain evidence="2 3">PCC 7110</strain>
    </source>
</reference>
<accession>A0A139WY74</accession>
<gene>
    <name evidence="2" type="ORF">WA1_48245</name>
</gene>
<feature type="transmembrane region" description="Helical" evidence="1">
    <location>
        <begin position="15"/>
        <end position="35"/>
    </location>
</feature>
<dbReference type="EMBL" id="ANNX02000047">
    <property type="protein sequence ID" value="KYC37399.1"/>
    <property type="molecule type" value="Genomic_DNA"/>
</dbReference>
<organism evidence="2 3">
    <name type="scientific">Scytonema hofmannii PCC 7110</name>
    <dbReference type="NCBI Taxonomy" id="128403"/>
    <lineage>
        <taxon>Bacteria</taxon>
        <taxon>Bacillati</taxon>
        <taxon>Cyanobacteriota</taxon>
        <taxon>Cyanophyceae</taxon>
        <taxon>Nostocales</taxon>
        <taxon>Scytonemataceae</taxon>
        <taxon>Scytonema</taxon>
    </lineage>
</organism>
<name>A0A139WY74_9CYAN</name>
<comment type="caution">
    <text evidence="2">The sequence shown here is derived from an EMBL/GenBank/DDBJ whole genome shotgun (WGS) entry which is preliminary data.</text>
</comment>
<keyword evidence="1" id="KW-0812">Transmembrane</keyword>
<evidence type="ECO:0000313" key="2">
    <source>
        <dbReference type="EMBL" id="KYC37399.1"/>
    </source>
</evidence>
<proteinExistence type="predicted"/>
<evidence type="ECO:0000313" key="3">
    <source>
        <dbReference type="Proteomes" id="UP000076925"/>
    </source>
</evidence>
<keyword evidence="1" id="KW-0472">Membrane</keyword>
<keyword evidence="3" id="KW-1185">Reference proteome</keyword>